<feature type="compositionally biased region" description="Polar residues" evidence="7">
    <location>
        <begin position="1435"/>
        <end position="1466"/>
    </location>
</feature>
<feature type="transmembrane region" description="Helical" evidence="8">
    <location>
        <begin position="1230"/>
        <end position="1249"/>
    </location>
</feature>
<evidence type="ECO:0000259" key="9">
    <source>
        <dbReference type="Pfam" id="PF02714"/>
    </source>
</evidence>
<evidence type="ECO:0000256" key="8">
    <source>
        <dbReference type="SAM" id="Phobius"/>
    </source>
</evidence>
<keyword evidence="5 8" id="KW-1133">Transmembrane helix</keyword>
<feature type="transmembrane region" description="Helical" evidence="8">
    <location>
        <begin position="1071"/>
        <end position="1094"/>
    </location>
</feature>
<organism evidence="11">
    <name type="scientific">Chaetoceros debilis</name>
    <dbReference type="NCBI Taxonomy" id="122233"/>
    <lineage>
        <taxon>Eukaryota</taxon>
        <taxon>Sar</taxon>
        <taxon>Stramenopiles</taxon>
        <taxon>Ochrophyta</taxon>
        <taxon>Bacillariophyta</taxon>
        <taxon>Coscinodiscophyceae</taxon>
        <taxon>Chaetocerotophycidae</taxon>
        <taxon>Chaetocerotales</taxon>
        <taxon>Chaetocerotaceae</taxon>
        <taxon>Chaetoceros</taxon>
    </lineage>
</organism>
<feature type="compositionally biased region" description="Acidic residues" evidence="7">
    <location>
        <begin position="320"/>
        <end position="331"/>
    </location>
</feature>
<feature type="transmembrane region" description="Helical" evidence="8">
    <location>
        <begin position="1255"/>
        <end position="1272"/>
    </location>
</feature>
<feature type="compositionally biased region" description="Basic and acidic residues" evidence="7">
    <location>
        <begin position="353"/>
        <end position="363"/>
    </location>
</feature>
<dbReference type="InterPro" id="IPR003864">
    <property type="entry name" value="CSC1/OSCA1-like_7TM"/>
</dbReference>
<keyword evidence="4 8" id="KW-0812">Transmembrane</keyword>
<feature type="region of interest" description="Disordered" evidence="7">
    <location>
        <begin position="316"/>
        <end position="363"/>
    </location>
</feature>
<dbReference type="PANTHER" id="PTHR13018:SF5">
    <property type="entry name" value="RE44586P"/>
    <property type="match status" value="1"/>
</dbReference>
<evidence type="ECO:0000256" key="1">
    <source>
        <dbReference type="ARBA" id="ARBA00004141"/>
    </source>
</evidence>
<evidence type="ECO:0000259" key="10">
    <source>
        <dbReference type="Pfam" id="PF13967"/>
    </source>
</evidence>
<dbReference type="PANTHER" id="PTHR13018">
    <property type="entry name" value="PROBABLE MEMBRANE PROTEIN DUF221-RELATED"/>
    <property type="match status" value="1"/>
</dbReference>
<dbReference type="GO" id="GO:0005227">
    <property type="term" value="F:calcium-activated cation channel activity"/>
    <property type="evidence" value="ECO:0007669"/>
    <property type="project" value="InterPro"/>
</dbReference>
<feature type="region of interest" description="Disordered" evidence="7">
    <location>
        <begin position="682"/>
        <end position="703"/>
    </location>
</feature>
<feature type="transmembrane region" description="Helical" evidence="8">
    <location>
        <begin position="1123"/>
        <end position="1148"/>
    </location>
</feature>
<feature type="transmembrane region" description="Helical" evidence="8">
    <location>
        <begin position="1023"/>
        <end position="1051"/>
    </location>
</feature>
<keyword evidence="6 8" id="KW-0472">Membrane</keyword>
<feature type="transmembrane region" description="Helical" evidence="8">
    <location>
        <begin position="6"/>
        <end position="29"/>
    </location>
</feature>
<sequence>MTTLQAIGFTCAGGTFFAAVAFVWFGVAVKARSVNVAPRASARDRDVIYNPNARRGKGQGLCCRRGKQQREDTKKNDDANADASNENNGPLPSDVENRIDPREIFRQTREQVQFRGGPFFGWIPWVLSFSYKELLEGVPGTGTRKHGMEGSMLKVNLDGIILIRFHALCLRVAFVATLFGVGVILPLNFTAQCFTEEDKALDKCTEIGNYTLTNFEQTTIHNVAELKIYSDFEGNGDADNSLWAAAIFGSSGKLFDKRSSYDLGRLYATVVFSWLLIWYTIRLMKKEWVDALAMRRVYYLEGTHWENRVAELNETSLNVDDSDDEEDEVGEEERPGAIARRRRINKRRKARKAKTEEAPRREAFLPHPEQRETVPNIELYSVLVGNIPSLPSEVAESEDLHSMGLDKHSMGSIDWQLAVTSTFFDQCVPNQPGFSSSVAAVTILPSAPKLALAWRMWYKHVGLLRRLRFVRSLIAERRHYEIDEMEHEEEIIDTKGSKKQLNPNAPLGEGESLDAMFGSLVSNNPVRMTDQNESRPDFKPEEFVDLSVDHDNDILAEEIVMKKTMSTRISEEDKRLQQRIDYYNDVFGSKIDDEGELQNTLLVHALSYGPEQTAVYSREFAQGAAACCPNGCREGRMRTLSLIQLEEIEEEIKRDVEDSFEDLSNAQKSNLTSDRDLQLDTSARRGSISAERNKLDSVEEGKDIDPDDIEARLYSQTPKKFHGDDDFAVLEKNGNGFGESSVNSNFLPDELGSDVSTRFILTNQGKVIFRDSNTAYGSQFGDDNSVPHSNGGISNPGRIPNVQPQMTNENENFQYQPSRRRLNTNMSQISATSILDPWQRVQEMVKDDEGAKGISKDDRRHIASGAWKCPSIRRPITSCYQSLTAAVVDFFRSKTADVVENFASESTYAIVTFTSRQAAIAARHCLADGRGTKRWRAVEDIPVPPLADAAAGDLKTCRGCCRPVTLTINGNQQFLRKYTALLLLCVMFIFYTIPLTLASSLVAPEKLNEIIPGIKALADDNPIFNKLLSGIIPAGFYSLFFALCPVIFRCISNSGSNAISVNQAEYIALQYYWFFMIMTAFSGTFIATTALNYLNSKRGDDTSFASVLRDIAGTLPTQVSATWLNWIIFRTLLILPLGYMIQSNVFAFQWLGWKCCRRCAMGGGPGGPIPYRIYIDSGMVFMCIVVLAPVSPLVAPAALLYFLYCAPLWRRNCIYVYRPKFDTGGLRWPFLADVLISSMILAQVLLTTVMALKEAVGPAALSALPIIVIILYRRSSRKQYLRSYLDAALLQTFSLDGWDNTVPTSAEKREEYRKFLVDAHKAAYVPICIAGGSTAALTAEPALVVPHENDVLLPIPMDAAVPSDVFNNVNGMPEGDMNIQLAYSYDRSPGQGVNGDISTSIRQRAKSQVGASVRRLRQSVPQFNYAEIPQIQMSIPDTPTFSNEEQSHLPTSQVNKGPTQQNTSLQPPFLNK</sequence>
<feature type="compositionally biased region" description="Basic and acidic residues" evidence="7">
    <location>
        <begin position="691"/>
        <end position="703"/>
    </location>
</feature>
<accession>A0A7S3V8S8</accession>
<dbReference type="GO" id="GO:0005886">
    <property type="term" value="C:plasma membrane"/>
    <property type="evidence" value="ECO:0007669"/>
    <property type="project" value="TreeGrafter"/>
</dbReference>
<comment type="subcellular location">
    <subcellularLocation>
        <location evidence="1">Membrane</location>
        <topology evidence="1">Multi-pass membrane protein</topology>
    </subcellularLocation>
</comment>
<dbReference type="InterPro" id="IPR032880">
    <property type="entry name" value="CSC1/OSCA1-like_N"/>
</dbReference>
<gene>
    <name evidence="11" type="ORF">CDEB00056_LOCUS8832</name>
</gene>
<feature type="region of interest" description="Disordered" evidence="7">
    <location>
        <begin position="1435"/>
        <end position="1472"/>
    </location>
</feature>
<feature type="transmembrane region" description="Helical" evidence="8">
    <location>
        <begin position="263"/>
        <end position="281"/>
    </location>
</feature>
<dbReference type="Pfam" id="PF13967">
    <property type="entry name" value="RSN1_TM"/>
    <property type="match status" value="1"/>
</dbReference>
<feature type="region of interest" description="Disordered" evidence="7">
    <location>
        <begin position="48"/>
        <end position="97"/>
    </location>
</feature>
<evidence type="ECO:0000256" key="4">
    <source>
        <dbReference type="ARBA" id="ARBA00022692"/>
    </source>
</evidence>
<dbReference type="EMBL" id="HBIO01011355">
    <property type="protein sequence ID" value="CAE0463991.1"/>
    <property type="molecule type" value="Transcribed_RNA"/>
</dbReference>
<evidence type="ECO:0000256" key="6">
    <source>
        <dbReference type="ARBA" id="ARBA00023136"/>
    </source>
</evidence>
<proteinExistence type="inferred from homology"/>
<feature type="compositionally biased region" description="Basic residues" evidence="7">
    <location>
        <begin position="339"/>
        <end position="352"/>
    </location>
</feature>
<feature type="compositionally biased region" description="Basic and acidic residues" evidence="7">
    <location>
        <begin position="68"/>
        <end position="78"/>
    </location>
</feature>
<comment type="similarity">
    <text evidence="2">Belongs to the CSC1 (TC 1.A.17) family.</text>
</comment>
<evidence type="ECO:0000256" key="7">
    <source>
        <dbReference type="SAM" id="MobiDB-lite"/>
    </source>
</evidence>
<evidence type="ECO:0000256" key="3">
    <source>
        <dbReference type="ARBA" id="ARBA00022448"/>
    </source>
</evidence>
<feature type="domain" description="CSC1/OSCA1-like N-terminal transmembrane" evidence="10">
    <location>
        <begin position="155"/>
        <end position="286"/>
    </location>
</feature>
<name>A0A7S3V8S8_9STRA</name>
<evidence type="ECO:0008006" key="12">
    <source>
        <dbReference type="Google" id="ProtNLM"/>
    </source>
</evidence>
<reference evidence="11" key="1">
    <citation type="submission" date="2021-01" db="EMBL/GenBank/DDBJ databases">
        <authorList>
            <person name="Corre E."/>
            <person name="Pelletier E."/>
            <person name="Niang G."/>
            <person name="Scheremetjew M."/>
            <person name="Finn R."/>
            <person name="Kale V."/>
            <person name="Holt S."/>
            <person name="Cochrane G."/>
            <person name="Meng A."/>
            <person name="Brown T."/>
            <person name="Cohen L."/>
        </authorList>
    </citation>
    <scope>NUCLEOTIDE SEQUENCE</scope>
    <source>
        <strain evidence="11">MM31A-1</strain>
    </source>
</reference>
<protein>
    <recommendedName>
        <fullName evidence="12">CSC1/OSCA1-like 7TM region domain-containing protein</fullName>
    </recommendedName>
</protein>
<evidence type="ECO:0000256" key="5">
    <source>
        <dbReference type="ARBA" id="ARBA00022989"/>
    </source>
</evidence>
<feature type="transmembrane region" description="Helical" evidence="8">
    <location>
        <begin position="981"/>
        <end position="1003"/>
    </location>
</feature>
<dbReference type="Pfam" id="PF02714">
    <property type="entry name" value="RSN1_7TM"/>
    <property type="match status" value="1"/>
</dbReference>
<evidence type="ECO:0000256" key="2">
    <source>
        <dbReference type="ARBA" id="ARBA00007779"/>
    </source>
</evidence>
<feature type="transmembrane region" description="Helical" evidence="8">
    <location>
        <begin position="161"/>
        <end position="185"/>
    </location>
</feature>
<keyword evidence="3" id="KW-0813">Transport</keyword>
<evidence type="ECO:0000313" key="11">
    <source>
        <dbReference type="EMBL" id="CAE0463991.1"/>
    </source>
</evidence>
<feature type="domain" description="CSC1/OSCA1-like 7TM region" evidence="9">
    <location>
        <begin position="976"/>
        <end position="1248"/>
    </location>
</feature>
<dbReference type="InterPro" id="IPR045122">
    <property type="entry name" value="Csc1-like"/>
</dbReference>